<dbReference type="SMART" id="SM00635">
    <property type="entry name" value="BID_2"/>
    <property type="match status" value="1"/>
</dbReference>
<dbReference type="RefSeq" id="WP_113035333.1">
    <property type="nucleotide sequence ID" value="NZ_QMFB01000029.1"/>
</dbReference>
<feature type="compositionally biased region" description="Low complexity" evidence="6">
    <location>
        <begin position="1168"/>
        <end position="1178"/>
    </location>
</feature>
<keyword evidence="2" id="KW-0732">Signal</keyword>
<gene>
    <name evidence="8" type="ORF">DQG23_33250</name>
</gene>
<evidence type="ECO:0000259" key="7">
    <source>
        <dbReference type="PROSITE" id="PS51272"/>
    </source>
</evidence>
<feature type="domain" description="SLH" evidence="7">
    <location>
        <begin position="1357"/>
        <end position="1415"/>
    </location>
</feature>
<keyword evidence="3" id="KW-0136">Cellulose degradation</keyword>
<reference evidence="8 9" key="1">
    <citation type="journal article" date="2009" name="Int. J. Syst. Evol. Microbiol.">
        <title>Paenibacillus contaminans sp. nov., isolated from a contaminated laboratory plate.</title>
        <authorList>
            <person name="Chou J.H."/>
            <person name="Lee J.H."/>
            <person name="Lin M.C."/>
            <person name="Chang P.S."/>
            <person name="Arun A.B."/>
            <person name="Young C.C."/>
            <person name="Chen W.M."/>
        </authorList>
    </citation>
    <scope>NUCLEOTIDE SEQUENCE [LARGE SCALE GENOMIC DNA]</scope>
    <source>
        <strain evidence="8 9">CKOBP-6</strain>
    </source>
</reference>
<feature type="domain" description="SLH" evidence="7">
    <location>
        <begin position="1483"/>
        <end position="1537"/>
    </location>
</feature>
<dbReference type="InterPro" id="IPR051465">
    <property type="entry name" value="Cell_Envelope_Struct_Comp"/>
</dbReference>
<comment type="subcellular location">
    <subcellularLocation>
        <location evidence="1">Cell envelope</location>
    </subcellularLocation>
</comment>
<dbReference type="InterPro" id="IPR014756">
    <property type="entry name" value="Ig_E-set"/>
</dbReference>
<name>A0A329M9H9_9BACL</name>
<dbReference type="SUPFAM" id="SSF81296">
    <property type="entry name" value="E set domains"/>
    <property type="match status" value="1"/>
</dbReference>
<dbReference type="InterPro" id="IPR054604">
    <property type="entry name" value="SbsC_Big-like"/>
</dbReference>
<dbReference type="Proteomes" id="UP000250369">
    <property type="component" value="Unassembled WGS sequence"/>
</dbReference>
<evidence type="ECO:0000313" key="9">
    <source>
        <dbReference type="Proteomes" id="UP000250369"/>
    </source>
</evidence>
<dbReference type="OrthoDB" id="7335480at2"/>
<dbReference type="InterPro" id="IPR008929">
    <property type="entry name" value="Chondroitin_lyas"/>
</dbReference>
<dbReference type="EMBL" id="QMFB01000029">
    <property type="protein sequence ID" value="RAV13657.1"/>
    <property type="molecule type" value="Genomic_DNA"/>
</dbReference>
<sequence>MLTPWYPDRLSLTYLGFTSKRIVIPAAEFDASSEQLQLKWITPSGITYVLDAPTMERSGDQLSIEFAHPQASEDGNYYVQMTAHSTSSTDARIALVSFDREDMIQAGERTLNEPDYTAPPTESVHLTPTSAEVQQLLDLIPPYPGIFWAGLPDQPGMHPDYLFNWDPATPDQLTSPYSDLIYPNAQYPEDKVLTVVNGKGETVEYPYYEEGGKKYFITAHLWYKKRDYVMNQVERLAVTDPAGAARILYKFAQVYEGYVPVNDTVWDSRPLSSVSGPPNPYNGGMWEWWHFMDLRSLNRLSRAYGMMKSTDVFERLSQQVGENVRAKIVDEMFVPSVEFVRTYATLDTNMDYHIWQGLLEMGKAIDRPDYIHDAMERLTSFVSSQYLFDGFWKEVSMSYHAQSTGGSELVAGMMNGWADPEGFVSQRTGKHLENVNTDNNFPSLTKSRDLLKALTYPNGKYVPLQDTWASEGQANPINRDSLLQPAAGIARLALGQGEQQSQLYMTFTTKYGHNHYDPLNLNLYSQGQELIPDLGYTHTKYRHWASSTMGHNTVVVDSKDMEVNDNSKHGGSVEMFVPVDETVKVMEARQENSYPGVTEYSRQPWYITFPGDAGDEGYVLDIFRVSGGSRHEYTLQGDANRDAAFETDMITEDYGPYLLPEGTEVVLPEGETSTGSAGDEYYGYIYVRDVKQAELADDQYSMTLVTKENGADRSRIQITGLLEPGQNELFLGRSPSIRNTRVSNIDTNDRADEFTMPKLVLRREGDNLRSTFVTALEPYAAGASATIQKVERLELDQGEEGAVAVAVTYGNTKDIILSSPNQTGTPLIAGTIRLDGKTGFIRLENGIVTKMMLIDGTGLSYEDMEIISDGPAIGDIQQVLRKADGDSYDAFVTTAEIPANIQGQYIVVTHPDSTTHGYLIQNVSKDGEESIIQIEGEPGFDLYPDGSSQMSFFPGTKWTGDHTFRISNVNEFSDPTPNRSMISPTTGSFNKKMSVQSDVTTTLTLNGNTLSDIRNGVTALIPGTEYTIAGDTVTIKKEYLAQQQEGVTILTFTFSSGGNQTLTIAIIDDLAPTLDTIQLGAISAMRIGETAQVVVTAVYSDATTQDVTTEALFESSIAGVASVSASGLVKAVSQGEAVITAKIGDKTANTGVTVLPSDPGEPSPSPSPSISNPVVDPSQVVPNKNDLKPDASGNITVALDGGKSAVSIPHDALAAAKQLTVTQGDASVVISKNAIQQLLQNMESSGAGSYIQLHMSLNASWGKAEEQAIARAGEQAFASLTAASKVYDFQMYAGPTGEKFESPFTVSIAFDPQADVGLLGVYMLEDNGKLVYVGGSMKDGRIEAELPRPGRVVVLAYDKTFDDVPSDHWANRMLKEMSARQVVQGVSNTEFNPSQGVTRAEFAALLVRILGIEPAEAQRFKDVEPSAWYAGIVSAAVAAGLVEGTDSATFEPDRTITREEMAVMLVRAYNMMLHGSSVPTERISGFADRDQVSKWALESLDLAAQLGLVSGRGDNQFDPKALTNRAEAANAVYNLLK</sequence>
<keyword evidence="4" id="KW-0119">Carbohydrate metabolism</keyword>
<dbReference type="Gene3D" id="1.50.10.100">
    <property type="entry name" value="Chondroitin AC/alginate lyase"/>
    <property type="match status" value="1"/>
</dbReference>
<organism evidence="8 9">
    <name type="scientific">Paenibacillus contaminans</name>
    <dbReference type="NCBI Taxonomy" id="450362"/>
    <lineage>
        <taxon>Bacteria</taxon>
        <taxon>Bacillati</taxon>
        <taxon>Bacillota</taxon>
        <taxon>Bacilli</taxon>
        <taxon>Bacillales</taxon>
        <taxon>Paenibacillaceae</taxon>
        <taxon>Paenibacillus</taxon>
    </lineage>
</organism>
<dbReference type="InterPro" id="IPR001119">
    <property type="entry name" value="SLH_dom"/>
</dbReference>
<keyword evidence="9" id="KW-1185">Reference proteome</keyword>
<dbReference type="InterPro" id="IPR003343">
    <property type="entry name" value="Big_2"/>
</dbReference>
<keyword evidence="5" id="KW-0624">Polysaccharide degradation</keyword>
<dbReference type="InterPro" id="IPR013783">
    <property type="entry name" value="Ig-like_fold"/>
</dbReference>
<dbReference type="InterPro" id="IPR008964">
    <property type="entry name" value="Invasin/intimin_cell_adhesion"/>
</dbReference>
<evidence type="ECO:0000256" key="4">
    <source>
        <dbReference type="ARBA" id="ARBA00023277"/>
    </source>
</evidence>
<evidence type="ECO:0000256" key="3">
    <source>
        <dbReference type="ARBA" id="ARBA00023001"/>
    </source>
</evidence>
<evidence type="ECO:0000313" key="8">
    <source>
        <dbReference type="EMBL" id="RAV13657.1"/>
    </source>
</evidence>
<dbReference type="Gene3D" id="2.60.40.1080">
    <property type="match status" value="1"/>
</dbReference>
<evidence type="ECO:0000256" key="5">
    <source>
        <dbReference type="ARBA" id="ARBA00023326"/>
    </source>
</evidence>
<dbReference type="Gene3D" id="2.60.40.10">
    <property type="entry name" value="Immunoglobulins"/>
    <property type="match status" value="1"/>
</dbReference>
<evidence type="ECO:0000256" key="1">
    <source>
        <dbReference type="ARBA" id="ARBA00004196"/>
    </source>
</evidence>
<comment type="caution">
    <text evidence="8">The sequence shown here is derived from an EMBL/GenBank/DDBJ whole genome shotgun (WGS) entry which is preliminary data.</text>
</comment>
<dbReference type="GO" id="GO:0016829">
    <property type="term" value="F:lyase activity"/>
    <property type="evidence" value="ECO:0007669"/>
    <property type="project" value="InterPro"/>
</dbReference>
<dbReference type="GO" id="GO:0030313">
    <property type="term" value="C:cell envelope"/>
    <property type="evidence" value="ECO:0007669"/>
    <property type="project" value="UniProtKB-SubCell"/>
</dbReference>
<dbReference type="Pfam" id="PF00395">
    <property type="entry name" value="SLH"/>
    <property type="match status" value="3"/>
</dbReference>
<feature type="domain" description="SLH" evidence="7">
    <location>
        <begin position="1416"/>
        <end position="1479"/>
    </location>
</feature>
<feature type="region of interest" description="Disordered" evidence="6">
    <location>
        <begin position="1150"/>
        <end position="1190"/>
    </location>
</feature>
<dbReference type="InterPro" id="IPR012480">
    <property type="entry name" value="Hepar_II_III_C"/>
</dbReference>
<dbReference type="InterPro" id="IPR005102">
    <property type="entry name" value="Carbo-bd_X2"/>
</dbReference>
<evidence type="ECO:0000256" key="6">
    <source>
        <dbReference type="SAM" id="MobiDB-lite"/>
    </source>
</evidence>
<dbReference type="Gene3D" id="2.70.98.70">
    <property type="match status" value="1"/>
</dbReference>
<dbReference type="SUPFAM" id="SSF49373">
    <property type="entry name" value="Invasin/intimin cell-adhesion fragments"/>
    <property type="match status" value="1"/>
</dbReference>
<accession>A0A329M9H9</accession>
<dbReference type="Pfam" id="PF22359">
    <property type="entry name" value="Big-like"/>
    <property type="match status" value="1"/>
</dbReference>
<dbReference type="Pfam" id="PF03442">
    <property type="entry name" value="CBM_X2"/>
    <property type="match status" value="1"/>
</dbReference>
<dbReference type="PROSITE" id="PS51272">
    <property type="entry name" value="SLH"/>
    <property type="match status" value="3"/>
</dbReference>
<dbReference type="GO" id="GO:0030245">
    <property type="term" value="P:cellulose catabolic process"/>
    <property type="evidence" value="ECO:0007669"/>
    <property type="project" value="UniProtKB-KW"/>
</dbReference>
<dbReference type="Pfam" id="PF07940">
    <property type="entry name" value="Hepar_II_III_C"/>
    <property type="match status" value="1"/>
</dbReference>
<evidence type="ECO:0000256" key="2">
    <source>
        <dbReference type="ARBA" id="ARBA00022729"/>
    </source>
</evidence>
<dbReference type="PANTHER" id="PTHR43308">
    <property type="entry name" value="OUTER MEMBRANE PROTEIN ALPHA-RELATED"/>
    <property type="match status" value="1"/>
</dbReference>
<protein>
    <recommendedName>
        <fullName evidence="7">SLH domain-containing protein</fullName>
    </recommendedName>
</protein>
<dbReference type="SUPFAM" id="SSF48230">
    <property type="entry name" value="Chondroitin AC/alginate lyase"/>
    <property type="match status" value="1"/>
</dbReference>
<proteinExistence type="predicted"/>